<evidence type="ECO:0000313" key="3">
    <source>
        <dbReference type="Proteomes" id="UP000028401"/>
    </source>
</evidence>
<dbReference type="PANTHER" id="PTHR43031:SF17">
    <property type="entry name" value="SULFURTRANSFERASE YTWF-RELATED"/>
    <property type="match status" value="1"/>
</dbReference>
<dbReference type="InterPro" id="IPR036873">
    <property type="entry name" value="Rhodanese-like_dom_sf"/>
</dbReference>
<comment type="caution">
    <text evidence="2">The sequence shown here is derived from an EMBL/GenBank/DDBJ whole genome shotgun (WGS) entry which is preliminary data.</text>
</comment>
<dbReference type="Pfam" id="PF00581">
    <property type="entry name" value="Rhodanese"/>
    <property type="match status" value="1"/>
</dbReference>
<dbReference type="GeneID" id="61109050"/>
<dbReference type="EMBL" id="AZSI01000161">
    <property type="protein sequence ID" value="KEY61525.1"/>
    <property type="molecule type" value="Genomic_DNA"/>
</dbReference>
<feature type="domain" description="Rhodanese" evidence="1">
    <location>
        <begin position="14"/>
        <end position="96"/>
    </location>
</feature>
<name>A0A084A896_LACLC</name>
<sequence>MQTIDAGQLKLLTENKKAIIIDVREDFEYRNGHVPEAKNIPLSQLEEKYQEITDGSYIICQSGARSARACQYLLAKGIETINISGGTSAWDGQLDFD</sequence>
<organism evidence="2 3">
    <name type="scientific">Lactococcus cremoris subsp. cremoris GE214</name>
    <dbReference type="NCBI Taxonomy" id="1415168"/>
    <lineage>
        <taxon>Bacteria</taxon>
        <taxon>Bacillati</taxon>
        <taxon>Bacillota</taxon>
        <taxon>Bacilli</taxon>
        <taxon>Lactobacillales</taxon>
        <taxon>Streptococcaceae</taxon>
        <taxon>Lactococcus</taxon>
        <taxon>Lactococcus cremoris subsp. cremoris</taxon>
    </lineage>
</organism>
<keyword evidence="2" id="KW-0808">Transferase</keyword>
<dbReference type="CDD" id="cd00158">
    <property type="entry name" value="RHOD"/>
    <property type="match status" value="1"/>
</dbReference>
<evidence type="ECO:0000259" key="1">
    <source>
        <dbReference type="PROSITE" id="PS50206"/>
    </source>
</evidence>
<dbReference type="PANTHER" id="PTHR43031">
    <property type="entry name" value="FAD-DEPENDENT OXIDOREDUCTASE"/>
    <property type="match status" value="1"/>
</dbReference>
<gene>
    <name evidence="2" type="ORF">U725_02409</name>
</gene>
<evidence type="ECO:0000313" key="2">
    <source>
        <dbReference type="EMBL" id="KEY61525.1"/>
    </source>
</evidence>
<dbReference type="PATRIC" id="fig|1415168.3.peg.2473"/>
<dbReference type="SUPFAM" id="SSF52821">
    <property type="entry name" value="Rhodanese/Cell cycle control phosphatase"/>
    <property type="match status" value="1"/>
</dbReference>
<protein>
    <submittedName>
        <fullName evidence="2">Rhodanese-related sulfurtransferase</fullName>
    </submittedName>
</protein>
<dbReference type="InterPro" id="IPR001763">
    <property type="entry name" value="Rhodanese-like_dom"/>
</dbReference>
<reference evidence="2 3" key="1">
    <citation type="submission" date="2014-06" db="EMBL/GenBank/DDBJ databases">
        <title>Draft genome sequence of the putrescine producing strain Lactococcus lactis subsp cremoris GE214.</title>
        <authorList>
            <person name="Ladero V."/>
            <person name="Linares D.M."/>
            <person name="del Rio B."/>
            <person name="Mayo B."/>
            <person name="Martin M.C."/>
            <person name="Fernandez M."/>
            <person name="Alvarez M.A."/>
        </authorList>
    </citation>
    <scope>NUCLEOTIDE SEQUENCE [LARGE SCALE GENOMIC DNA]</scope>
    <source>
        <strain evidence="2 3">GE214</strain>
    </source>
</reference>
<dbReference type="PROSITE" id="PS50206">
    <property type="entry name" value="RHODANESE_3"/>
    <property type="match status" value="1"/>
</dbReference>
<proteinExistence type="predicted"/>
<dbReference type="RefSeq" id="WP_021036930.1">
    <property type="nucleotide sequence ID" value="NZ_AZSI01000161.1"/>
</dbReference>
<dbReference type="GO" id="GO:0016740">
    <property type="term" value="F:transferase activity"/>
    <property type="evidence" value="ECO:0007669"/>
    <property type="project" value="UniProtKB-KW"/>
</dbReference>
<dbReference type="Gene3D" id="3.40.250.10">
    <property type="entry name" value="Rhodanese-like domain"/>
    <property type="match status" value="1"/>
</dbReference>
<accession>A0A084A896</accession>
<dbReference type="InterPro" id="IPR050229">
    <property type="entry name" value="GlpE_sulfurtransferase"/>
</dbReference>
<dbReference type="AlphaFoldDB" id="A0A084A896"/>
<dbReference type="SMART" id="SM00450">
    <property type="entry name" value="RHOD"/>
    <property type="match status" value="1"/>
</dbReference>
<dbReference type="Proteomes" id="UP000028401">
    <property type="component" value="Unassembled WGS sequence"/>
</dbReference>